<dbReference type="Proteomes" id="UP000198575">
    <property type="component" value="Unassembled WGS sequence"/>
</dbReference>
<dbReference type="STRING" id="578942.SAMN05216289_10372"/>
<dbReference type="Pfam" id="PF00589">
    <property type="entry name" value="Phage_integrase"/>
    <property type="match status" value="1"/>
</dbReference>
<protein>
    <submittedName>
        <fullName evidence="8">Integrase</fullName>
    </submittedName>
</protein>
<dbReference type="GO" id="GO:0003677">
    <property type="term" value="F:DNA binding"/>
    <property type="evidence" value="ECO:0007669"/>
    <property type="project" value="UniProtKB-UniRule"/>
</dbReference>
<dbReference type="Pfam" id="PF13356">
    <property type="entry name" value="Arm-DNA-bind_3"/>
    <property type="match status" value="1"/>
</dbReference>
<proteinExistence type="inferred from homology"/>
<keyword evidence="4" id="KW-0233">DNA recombination</keyword>
<evidence type="ECO:0000313" key="8">
    <source>
        <dbReference type="EMBL" id="SFN04970.1"/>
    </source>
</evidence>
<evidence type="ECO:0000256" key="3">
    <source>
        <dbReference type="ARBA" id="ARBA00023125"/>
    </source>
</evidence>
<evidence type="ECO:0000256" key="4">
    <source>
        <dbReference type="ARBA" id="ARBA00023172"/>
    </source>
</evidence>
<dbReference type="PROSITE" id="PS51900">
    <property type="entry name" value="CB"/>
    <property type="match status" value="1"/>
</dbReference>
<dbReference type="RefSeq" id="WP_175497885.1">
    <property type="nucleotide sequence ID" value="NZ_FOVF01000003.1"/>
</dbReference>
<dbReference type="Pfam" id="PF22022">
    <property type="entry name" value="Phage_int_M"/>
    <property type="match status" value="1"/>
</dbReference>
<dbReference type="InterPro" id="IPR013762">
    <property type="entry name" value="Integrase-like_cat_sf"/>
</dbReference>
<dbReference type="InterPro" id="IPR053876">
    <property type="entry name" value="Phage_int_M"/>
</dbReference>
<name>A0A1I4VUW8_9GAMM</name>
<dbReference type="InterPro" id="IPR002104">
    <property type="entry name" value="Integrase_catalytic"/>
</dbReference>
<dbReference type="PROSITE" id="PS51898">
    <property type="entry name" value="TYR_RECOMBINASE"/>
    <property type="match status" value="1"/>
</dbReference>
<dbReference type="InterPro" id="IPR011010">
    <property type="entry name" value="DNA_brk_join_enz"/>
</dbReference>
<evidence type="ECO:0000256" key="1">
    <source>
        <dbReference type="ARBA" id="ARBA00008857"/>
    </source>
</evidence>
<dbReference type="PANTHER" id="PTHR30629:SF2">
    <property type="entry name" value="PROPHAGE INTEGRASE INTS-RELATED"/>
    <property type="match status" value="1"/>
</dbReference>
<accession>A0A1I4VUW8</accession>
<evidence type="ECO:0000256" key="2">
    <source>
        <dbReference type="ARBA" id="ARBA00022908"/>
    </source>
</evidence>
<dbReference type="Gene3D" id="1.10.150.130">
    <property type="match status" value="1"/>
</dbReference>
<feature type="domain" description="Tyr recombinase" evidence="6">
    <location>
        <begin position="213"/>
        <end position="384"/>
    </location>
</feature>
<comment type="similarity">
    <text evidence="1">Belongs to the 'phage' integrase family.</text>
</comment>
<evidence type="ECO:0000259" key="7">
    <source>
        <dbReference type="PROSITE" id="PS51900"/>
    </source>
</evidence>
<dbReference type="PANTHER" id="PTHR30629">
    <property type="entry name" value="PROPHAGE INTEGRASE"/>
    <property type="match status" value="1"/>
</dbReference>
<reference evidence="8 9" key="1">
    <citation type="submission" date="2016-10" db="EMBL/GenBank/DDBJ databases">
        <authorList>
            <person name="de Groot N.N."/>
        </authorList>
    </citation>
    <scope>NUCLEOTIDE SEQUENCE [LARGE SCALE GENOMIC DNA]</scope>
    <source>
        <strain evidence="8 9">CGMCC 1.7659</strain>
    </source>
</reference>
<dbReference type="InterPro" id="IPR038488">
    <property type="entry name" value="Integrase_DNA-bd_sf"/>
</dbReference>
<dbReference type="GO" id="GO:0015074">
    <property type="term" value="P:DNA integration"/>
    <property type="evidence" value="ECO:0007669"/>
    <property type="project" value="UniProtKB-KW"/>
</dbReference>
<dbReference type="Gene3D" id="1.10.443.10">
    <property type="entry name" value="Intergrase catalytic core"/>
    <property type="match status" value="1"/>
</dbReference>
<dbReference type="AlphaFoldDB" id="A0A1I4VUW8"/>
<organism evidence="8 9">
    <name type="scientific">Dokdonella immobilis</name>
    <dbReference type="NCBI Taxonomy" id="578942"/>
    <lineage>
        <taxon>Bacteria</taxon>
        <taxon>Pseudomonadati</taxon>
        <taxon>Pseudomonadota</taxon>
        <taxon>Gammaproteobacteria</taxon>
        <taxon>Lysobacterales</taxon>
        <taxon>Rhodanobacteraceae</taxon>
        <taxon>Dokdonella</taxon>
    </lineage>
</organism>
<feature type="domain" description="Core-binding (CB)" evidence="7">
    <location>
        <begin position="100"/>
        <end position="181"/>
    </location>
</feature>
<dbReference type="InterPro" id="IPR010998">
    <property type="entry name" value="Integrase_recombinase_N"/>
</dbReference>
<dbReference type="CDD" id="cd00801">
    <property type="entry name" value="INT_P4_C"/>
    <property type="match status" value="1"/>
</dbReference>
<evidence type="ECO:0000313" key="9">
    <source>
        <dbReference type="Proteomes" id="UP000198575"/>
    </source>
</evidence>
<dbReference type="EMBL" id="FOVF01000003">
    <property type="protein sequence ID" value="SFN04970.1"/>
    <property type="molecule type" value="Genomic_DNA"/>
</dbReference>
<keyword evidence="3 5" id="KW-0238">DNA-binding</keyword>
<dbReference type="SUPFAM" id="SSF56349">
    <property type="entry name" value="DNA breaking-rejoining enzymes"/>
    <property type="match status" value="1"/>
</dbReference>
<gene>
    <name evidence="8" type="ORF">SAMN05216289_10372</name>
</gene>
<dbReference type="Gene3D" id="3.30.160.390">
    <property type="entry name" value="Integrase, DNA-binding domain"/>
    <property type="match status" value="1"/>
</dbReference>
<keyword evidence="2" id="KW-0229">DNA integration</keyword>
<dbReference type="InterPro" id="IPR044068">
    <property type="entry name" value="CB"/>
</dbReference>
<dbReference type="InterPro" id="IPR025166">
    <property type="entry name" value="Integrase_DNA_bind_dom"/>
</dbReference>
<evidence type="ECO:0000259" key="6">
    <source>
        <dbReference type="PROSITE" id="PS51898"/>
    </source>
</evidence>
<dbReference type="GO" id="GO:0006310">
    <property type="term" value="P:DNA recombination"/>
    <property type="evidence" value="ECO:0007669"/>
    <property type="project" value="UniProtKB-KW"/>
</dbReference>
<evidence type="ECO:0000256" key="5">
    <source>
        <dbReference type="PROSITE-ProRule" id="PRU01248"/>
    </source>
</evidence>
<keyword evidence="9" id="KW-1185">Reference proteome</keyword>
<sequence>MPRKADELKPIQVERLKAPGFHAVGGVAGLHLRVSETGARSWIARLMVGNRRRDIGLGGYPDVTLAQARERAREARAKVREGIDPIEARRAALTALRGTLTFDEAAERLIEAKAPEWKNAKHAAQWAATLKTYASPIIGKLPVDKIELTHIVDVLTPIWREKTETATRLRSRIEAVLSWATASGYRSGENPARWRGNLDAGIFPKAGKIRKVVHHAALAIDALPEFMVALRERDGTAARALEFLILTATRSGEVRGALWSEIDLEAAVWTIPANRMKAGKAHAVPLSAPALALLRTLPRFAGNDLVFPAPRGGVLSDMTLTAVMRRMQIDAVPHGFRSTFRDWASERTSYPAQVAEMALAHAIGNKVEAAYRRGDLLAKRVNLMRDWAKFCSAPAIAGNVTPIKRANTRKVSGTSR</sequence>
<dbReference type="InterPro" id="IPR050808">
    <property type="entry name" value="Phage_Integrase"/>
</dbReference>